<accession>A0A0A9AFI4</accession>
<name>A0A0A9AFI4_ARUDO</name>
<reference evidence="1" key="2">
    <citation type="journal article" date="2015" name="Data Brief">
        <title>Shoot transcriptome of the giant reed, Arundo donax.</title>
        <authorList>
            <person name="Barrero R.A."/>
            <person name="Guerrero F.D."/>
            <person name="Moolhuijzen P."/>
            <person name="Goolsby J.A."/>
            <person name="Tidwell J."/>
            <person name="Bellgard S.E."/>
            <person name="Bellgard M.I."/>
        </authorList>
    </citation>
    <scope>NUCLEOTIDE SEQUENCE</scope>
    <source>
        <tissue evidence="1">Shoot tissue taken approximately 20 cm above the soil surface</tissue>
    </source>
</reference>
<dbReference type="AlphaFoldDB" id="A0A0A9AFI4"/>
<sequence>MGEAAVADAGNLPNTTSL</sequence>
<dbReference type="EMBL" id="GBRH01252033">
    <property type="protein sequence ID" value="JAD45862.1"/>
    <property type="molecule type" value="Transcribed_RNA"/>
</dbReference>
<protein>
    <submittedName>
        <fullName evidence="1">Uncharacterized protein</fullName>
    </submittedName>
</protein>
<organism evidence="1">
    <name type="scientific">Arundo donax</name>
    <name type="common">Giant reed</name>
    <name type="synonym">Donax arundinaceus</name>
    <dbReference type="NCBI Taxonomy" id="35708"/>
    <lineage>
        <taxon>Eukaryota</taxon>
        <taxon>Viridiplantae</taxon>
        <taxon>Streptophyta</taxon>
        <taxon>Embryophyta</taxon>
        <taxon>Tracheophyta</taxon>
        <taxon>Spermatophyta</taxon>
        <taxon>Magnoliopsida</taxon>
        <taxon>Liliopsida</taxon>
        <taxon>Poales</taxon>
        <taxon>Poaceae</taxon>
        <taxon>PACMAD clade</taxon>
        <taxon>Arundinoideae</taxon>
        <taxon>Arundineae</taxon>
        <taxon>Arundo</taxon>
    </lineage>
</organism>
<reference evidence="1" key="1">
    <citation type="submission" date="2014-09" db="EMBL/GenBank/DDBJ databases">
        <authorList>
            <person name="Magalhaes I.L.F."/>
            <person name="Oliveira U."/>
            <person name="Santos F.R."/>
            <person name="Vidigal T.H.D.A."/>
            <person name="Brescovit A.D."/>
            <person name="Santos A.J."/>
        </authorList>
    </citation>
    <scope>NUCLEOTIDE SEQUENCE</scope>
    <source>
        <tissue evidence="1">Shoot tissue taken approximately 20 cm above the soil surface</tissue>
    </source>
</reference>
<evidence type="ECO:0000313" key="1">
    <source>
        <dbReference type="EMBL" id="JAD45862.1"/>
    </source>
</evidence>
<proteinExistence type="predicted"/>